<evidence type="ECO:0000313" key="14">
    <source>
        <dbReference type="EMBL" id="OXA46028.1"/>
    </source>
</evidence>
<feature type="transmembrane region" description="Helical" evidence="11">
    <location>
        <begin position="397"/>
        <end position="419"/>
    </location>
</feature>
<dbReference type="GO" id="GO:0051453">
    <property type="term" value="P:regulation of intracellular pH"/>
    <property type="evidence" value="ECO:0007669"/>
    <property type="project" value="TreeGrafter"/>
</dbReference>
<comment type="caution">
    <text evidence="14">The sequence shown here is derived from an EMBL/GenBank/DDBJ whole genome shotgun (WGS) entry which is preliminary data.</text>
</comment>
<feature type="transmembrane region" description="Helical" evidence="11">
    <location>
        <begin position="80"/>
        <end position="97"/>
    </location>
</feature>
<feature type="transmembrane region" description="Helical" evidence="11">
    <location>
        <begin position="439"/>
        <end position="460"/>
    </location>
</feature>
<dbReference type="OrthoDB" id="196264at2759"/>
<feature type="signal peptide" evidence="12">
    <location>
        <begin position="1"/>
        <end position="17"/>
    </location>
</feature>
<evidence type="ECO:0000256" key="5">
    <source>
        <dbReference type="ARBA" id="ARBA00023053"/>
    </source>
</evidence>
<keyword evidence="9" id="KW-0050">Antiport</keyword>
<feature type="transmembrane region" description="Helical" evidence="11">
    <location>
        <begin position="250"/>
        <end position="270"/>
    </location>
</feature>
<evidence type="ECO:0000256" key="6">
    <source>
        <dbReference type="ARBA" id="ARBA00023065"/>
    </source>
</evidence>
<dbReference type="OMA" id="QNIQPRG"/>
<feature type="transmembrane region" description="Helical" evidence="11">
    <location>
        <begin position="331"/>
        <end position="351"/>
    </location>
</feature>
<dbReference type="Proteomes" id="UP000198287">
    <property type="component" value="Unassembled WGS sequence"/>
</dbReference>
<evidence type="ECO:0000256" key="1">
    <source>
        <dbReference type="ARBA" id="ARBA00004141"/>
    </source>
</evidence>
<evidence type="ECO:0000256" key="9">
    <source>
        <dbReference type="RuleBase" id="RU003722"/>
    </source>
</evidence>
<protein>
    <recommendedName>
        <fullName evidence="9">Sodium/hydrogen exchanger</fullName>
    </recommendedName>
</protein>
<dbReference type="GO" id="GO:0005886">
    <property type="term" value="C:plasma membrane"/>
    <property type="evidence" value="ECO:0007669"/>
    <property type="project" value="TreeGrafter"/>
</dbReference>
<dbReference type="InterPro" id="IPR006153">
    <property type="entry name" value="Cation/H_exchanger_TM"/>
</dbReference>
<dbReference type="InterPro" id="IPR004709">
    <property type="entry name" value="NaH_exchanger"/>
</dbReference>
<dbReference type="InterPro" id="IPR018422">
    <property type="entry name" value="Cation/H_exchanger_CPA1"/>
</dbReference>
<feature type="transmembrane region" description="Helical" evidence="11">
    <location>
        <begin position="103"/>
        <end position="124"/>
    </location>
</feature>
<dbReference type="Gene3D" id="6.10.140.1330">
    <property type="match status" value="1"/>
</dbReference>
<feature type="transmembrane region" description="Helical" evidence="11">
    <location>
        <begin position="170"/>
        <end position="194"/>
    </location>
</feature>
<evidence type="ECO:0000256" key="2">
    <source>
        <dbReference type="ARBA" id="ARBA00022448"/>
    </source>
</evidence>
<dbReference type="AlphaFoldDB" id="A0A226DLZ9"/>
<dbReference type="EMBL" id="LNIX01000016">
    <property type="protein sequence ID" value="OXA46028.1"/>
    <property type="molecule type" value="Genomic_DNA"/>
</dbReference>
<keyword evidence="4 11" id="KW-1133">Transmembrane helix</keyword>
<evidence type="ECO:0000256" key="8">
    <source>
        <dbReference type="ARBA" id="ARBA00023201"/>
    </source>
</evidence>
<evidence type="ECO:0000256" key="7">
    <source>
        <dbReference type="ARBA" id="ARBA00023136"/>
    </source>
</evidence>
<organism evidence="14 15">
    <name type="scientific">Folsomia candida</name>
    <name type="common">Springtail</name>
    <dbReference type="NCBI Taxonomy" id="158441"/>
    <lineage>
        <taxon>Eukaryota</taxon>
        <taxon>Metazoa</taxon>
        <taxon>Ecdysozoa</taxon>
        <taxon>Arthropoda</taxon>
        <taxon>Hexapoda</taxon>
        <taxon>Collembola</taxon>
        <taxon>Entomobryomorpha</taxon>
        <taxon>Isotomoidea</taxon>
        <taxon>Isotomidae</taxon>
        <taxon>Proisotominae</taxon>
        <taxon>Folsomia</taxon>
    </lineage>
</organism>
<dbReference type="PRINTS" id="PR01084">
    <property type="entry name" value="NAHEXCHNGR"/>
</dbReference>
<comment type="subcellular location">
    <subcellularLocation>
        <location evidence="1">Membrane</location>
        <topology evidence="1">Multi-pass membrane protein</topology>
    </subcellularLocation>
</comment>
<dbReference type="GO" id="GO:0098719">
    <property type="term" value="P:sodium ion import across plasma membrane"/>
    <property type="evidence" value="ECO:0007669"/>
    <property type="project" value="TreeGrafter"/>
</dbReference>
<gene>
    <name evidence="14" type="ORF">Fcan01_19082</name>
</gene>
<feature type="transmembrane region" description="Helical" evidence="11">
    <location>
        <begin position="136"/>
        <end position="158"/>
    </location>
</feature>
<keyword evidence="7 11" id="KW-0472">Membrane</keyword>
<feature type="compositionally biased region" description="Polar residues" evidence="10">
    <location>
        <begin position="699"/>
        <end position="711"/>
    </location>
</feature>
<dbReference type="PANTHER" id="PTHR10110:SF98">
    <property type="entry name" value="SODIUM_HYDROGEN EXCHANGER"/>
    <property type="match status" value="1"/>
</dbReference>
<sequence length="738" mass="81583">MERLCLIFCIFLTHCYASEEDETSSSKLNHTKDHGLHIAKFDFELVQTPYLIALWILAASVAKIGFHLAPSLNTIFPESCLLIFVGLIVGGVLAFVGENPMSLTPHTFFNFMLPPIILDAGYFMPNRLFFDNLGTILLFAVVGTLWSTFAVAGSLWGLSSWMGGFGGKELPILQCLLFSALISAVDPVAVLAVFEEIHVNELLYIVVFGESLLNDAVTVALYEVFEEYAIMGPDNVSAFEILKGFGKFPVVALGGTFIGIVAGLAIGFVTRLTTNTRVMEPLVIFVMAYLAYLSAEMFHLSGIMAATFCGLTMKNYVRANISQKSLTTLKYSMKMLSSGAETIIFIFLGVSTVNGDHVWNTTFVVATISFCTLYRAVGTFALSWIANHFRLEPIGGVDQFVVAYGGLRGAVAVALVLLIDKNATLFDEKLRSMMVTTTIAVIYFTVFVQGMTIKPIVEWLHVTKSEKRKPTMNERVHEKTMEHLMTGMESIAGHMGKYNLRAKLRAINDSYIKPYLQRCENGVDAKDTKILETYSKLMMEDMKTVTIMGPGGKQLRHQDSVMRAKKRLHIDDGIGTSDTNEDQAPDVVKMDELLEKGLQEKNAYRRCSYSRHSLQDTDAQAMLDLRLNLKSAPARKKGELAKMRQWKTVDVEDDGAHCSMLLQRRCSEGGQSSTTDLNKKTPKKEAGRPPRSAPPVGKSSVSQFKFDTASSIPEDDEENVFEDGPGAMKRSGSLGNIN</sequence>
<reference evidence="14 15" key="1">
    <citation type="submission" date="2015-12" db="EMBL/GenBank/DDBJ databases">
        <title>The genome of Folsomia candida.</title>
        <authorList>
            <person name="Faddeeva A."/>
            <person name="Derks M.F."/>
            <person name="Anvar Y."/>
            <person name="Smit S."/>
            <person name="Van Straalen N."/>
            <person name="Roelofs D."/>
        </authorList>
    </citation>
    <scope>NUCLEOTIDE SEQUENCE [LARGE SCALE GENOMIC DNA]</scope>
    <source>
        <strain evidence="14 15">VU population</strain>
        <tissue evidence="14">Whole body</tissue>
    </source>
</reference>
<proteinExistence type="inferred from homology"/>
<comment type="similarity">
    <text evidence="9">Belongs to the monovalent cation:proton antiporter 1 (CPA1) transporter (TC 2.A.36) family.</text>
</comment>
<dbReference type="Pfam" id="PF00999">
    <property type="entry name" value="Na_H_Exchanger"/>
    <property type="match status" value="1"/>
</dbReference>
<dbReference type="GO" id="GO:0015386">
    <property type="term" value="F:potassium:proton antiporter activity"/>
    <property type="evidence" value="ECO:0007669"/>
    <property type="project" value="TreeGrafter"/>
</dbReference>
<dbReference type="NCBIfam" id="TIGR00840">
    <property type="entry name" value="b_cpa1"/>
    <property type="match status" value="1"/>
</dbReference>
<evidence type="ECO:0000256" key="10">
    <source>
        <dbReference type="SAM" id="MobiDB-lite"/>
    </source>
</evidence>
<evidence type="ECO:0000256" key="11">
    <source>
        <dbReference type="SAM" id="Phobius"/>
    </source>
</evidence>
<dbReference type="GO" id="GO:0015385">
    <property type="term" value="F:sodium:proton antiporter activity"/>
    <property type="evidence" value="ECO:0007669"/>
    <property type="project" value="InterPro"/>
</dbReference>
<keyword evidence="6 9" id="KW-0406">Ion transport</keyword>
<dbReference type="STRING" id="158441.A0A226DLZ9"/>
<accession>A0A226DLZ9</accession>
<feature type="transmembrane region" description="Helical" evidence="11">
    <location>
        <begin position="50"/>
        <end position="68"/>
    </location>
</feature>
<feature type="domain" description="Cation/H+ exchanger transmembrane" evidence="13">
    <location>
        <begin position="57"/>
        <end position="459"/>
    </location>
</feature>
<evidence type="ECO:0000256" key="3">
    <source>
        <dbReference type="ARBA" id="ARBA00022692"/>
    </source>
</evidence>
<feature type="chain" id="PRO_5012330243" description="Sodium/hydrogen exchanger" evidence="12">
    <location>
        <begin position="18"/>
        <end position="738"/>
    </location>
</feature>
<feature type="region of interest" description="Disordered" evidence="10">
    <location>
        <begin position="666"/>
        <end position="738"/>
    </location>
</feature>
<evidence type="ECO:0000259" key="13">
    <source>
        <dbReference type="Pfam" id="PF00999"/>
    </source>
</evidence>
<evidence type="ECO:0000256" key="4">
    <source>
        <dbReference type="ARBA" id="ARBA00022989"/>
    </source>
</evidence>
<keyword evidence="15" id="KW-1185">Reference proteome</keyword>
<evidence type="ECO:0000256" key="12">
    <source>
        <dbReference type="SAM" id="SignalP"/>
    </source>
</evidence>
<dbReference type="PANTHER" id="PTHR10110">
    <property type="entry name" value="SODIUM/HYDROGEN EXCHANGER"/>
    <property type="match status" value="1"/>
</dbReference>
<name>A0A226DLZ9_FOLCA</name>
<keyword evidence="12" id="KW-0732">Signal</keyword>
<feature type="transmembrane region" description="Helical" evidence="11">
    <location>
        <begin position="363"/>
        <end position="385"/>
    </location>
</feature>
<evidence type="ECO:0000313" key="15">
    <source>
        <dbReference type="Proteomes" id="UP000198287"/>
    </source>
</evidence>
<keyword evidence="8 9" id="KW-0739">Sodium transport</keyword>
<keyword evidence="2 9" id="KW-0813">Transport</keyword>
<feature type="compositionally biased region" description="Basic and acidic residues" evidence="10">
    <location>
        <begin position="677"/>
        <end position="688"/>
    </location>
</feature>
<keyword evidence="5" id="KW-0915">Sodium</keyword>
<keyword evidence="3 9" id="KW-0812">Transmembrane</keyword>
<feature type="transmembrane region" description="Helical" evidence="11">
    <location>
        <begin position="282"/>
        <end position="311"/>
    </location>
</feature>